<feature type="domain" description="Major facilitator superfamily (MFS) profile" evidence="7">
    <location>
        <begin position="24"/>
        <end position="461"/>
    </location>
</feature>
<evidence type="ECO:0000256" key="1">
    <source>
        <dbReference type="ARBA" id="ARBA00004141"/>
    </source>
</evidence>
<evidence type="ECO:0000313" key="8">
    <source>
        <dbReference type="EMBL" id="KAH7324253.1"/>
    </source>
</evidence>
<keyword evidence="9" id="KW-1185">Reference proteome</keyword>
<sequence>MLYKFLASHNYKVGQHVSTNLVLASMVMMSSVFAYGFENSVLATIQAMDAYERAFGQYDEKTERFGFTVARLAYLNSFPLITYAIGVIAAGQIGERWGRRVVFYGMNCICTIGVGICYAARSYETALVGRMIINLHVGAEAWLVPMWLAEIVPAAVRGSMVGLYPFSHVFASFLAAVVTNATSKIPGDESWKIPVLIMFAFPSFALLMAWALPESPRWLLRKGRHQEAIEGLLYINGADKNYPAEQEAQLILSMAEDAATKGKWSELFKGRRTWGGLIAAGANQLTGQSFASSYGTVFLKQIAVMDPFTGTLIKRSLVLGGCIFVITMVERLGRRRVALTVGSITTSVLMIMGGLGTIHEPNRSEKLGILAMTIIFPCTYIIAFGSTMTVIKAEIPHTSLRDKSNMLFWSCSNIGNFVTTFTVPYLIRSPGANLGSRVGFIYGSIAAVFLVLLFFFVPEMTGKSLEEIDEMFERRIPAWQSRNFRATGMAAAVTDLENHHASTALDEKLDSIENVVEKRS</sequence>
<dbReference type="PANTHER" id="PTHR48022:SF77">
    <property type="entry name" value="MAJOR FACILITATOR SUPERFAMILY (MFS) PROFILE DOMAIN-CONTAINING PROTEIN"/>
    <property type="match status" value="1"/>
</dbReference>
<dbReference type="GO" id="GO:0016020">
    <property type="term" value="C:membrane"/>
    <property type="evidence" value="ECO:0007669"/>
    <property type="project" value="UniProtKB-SubCell"/>
</dbReference>
<dbReference type="OrthoDB" id="6612291at2759"/>
<dbReference type="InterPro" id="IPR020846">
    <property type="entry name" value="MFS_dom"/>
</dbReference>
<gene>
    <name evidence="8" type="ORF">B0I35DRAFT_369330</name>
</gene>
<dbReference type="Pfam" id="PF00083">
    <property type="entry name" value="Sugar_tr"/>
    <property type="match status" value="1"/>
</dbReference>
<dbReference type="PROSITE" id="PS50850">
    <property type="entry name" value="MFS"/>
    <property type="match status" value="1"/>
</dbReference>
<evidence type="ECO:0000259" key="7">
    <source>
        <dbReference type="PROSITE" id="PS50850"/>
    </source>
</evidence>
<dbReference type="PROSITE" id="PS00216">
    <property type="entry name" value="SUGAR_TRANSPORT_1"/>
    <property type="match status" value="1"/>
</dbReference>
<dbReference type="AlphaFoldDB" id="A0A8K0T274"/>
<dbReference type="InterPro" id="IPR050360">
    <property type="entry name" value="MFS_Sugar_Transporters"/>
</dbReference>
<name>A0A8K0T274_9HYPO</name>
<dbReference type="InterPro" id="IPR005829">
    <property type="entry name" value="Sugar_transporter_CS"/>
</dbReference>
<feature type="transmembrane region" description="Helical" evidence="6">
    <location>
        <begin position="65"/>
        <end position="89"/>
    </location>
</feature>
<feature type="transmembrane region" description="Helical" evidence="6">
    <location>
        <begin position="127"/>
        <end position="149"/>
    </location>
</feature>
<feature type="transmembrane region" description="Helical" evidence="6">
    <location>
        <begin position="337"/>
        <end position="355"/>
    </location>
</feature>
<keyword evidence="5 6" id="KW-0472">Membrane</keyword>
<evidence type="ECO:0000256" key="3">
    <source>
        <dbReference type="ARBA" id="ARBA00022692"/>
    </source>
</evidence>
<dbReference type="GO" id="GO:0005351">
    <property type="term" value="F:carbohydrate:proton symporter activity"/>
    <property type="evidence" value="ECO:0007669"/>
    <property type="project" value="TreeGrafter"/>
</dbReference>
<evidence type="ECO:0000313" key="9">
    <source>
        <dbReference type="Proteomes" id="UP000813444"/>
    </source>
</evidence>
<dbReference type="InterPro" id="IPR036259">
    <property type="entry name" value="MFS_trans_sf"/>
</dbReference>
<keyword evidence="3 6" id="KW-0812">Transmembrane</keyword>
<feature type="transmembrane region" description="Helical" evidence="6">
    <location>
        <begin position="367"/>
        <end position="385"/>
    </location>
</feature>
<comment type="caution">
    <text evidence="8">The sequence shown here is derived from an EMBL/GenBank/DDBJ whole genome shotgun (WGS) entry which is preliminary data.</text>
</comment>
<feature type="transmembrane region" description="Helical" evidence="6">
    <location>
        <begin position="193"/>
        <end position="212"/>
    </location>
</feature>
<dbReference type="SUPFAM" id="SSF103473">
    <property type="entry name" value="MFS general substrate transporter"/>
    <property type="match status" value="1"/>
</dbReference>
<protein>
    <submittedName>
        <fullName evidence="8">General substrate transporter</fullName>
    </submittedName>
</protein>
<dbReference type="InterPro" id="IPR005828">
    <property type="entry name" value="MFS_sugar_transport-like"/>
</dbReference>
<feature type="transmembrane region" description="Helical" evidence="6">
    <location>
        <begin position="406"/>
        <end position="427"/>
    </location>
</feature>
<comment type="subcellular location">
    <subcellularLocation>
        <location evidence="1">Membrane</location>
        <topology evidence="1">Multi-pass membrane protein</topology>
    </subcellularLocation>
</comment>
<feature type="transmembrane region" description="Helical" evidence="6">
    <location>
        <begin position="21"/>
        <end position="45"/>
    </location>
</feature>
<dbReference type="Proteomes" id="UP000813444">
    <property type="component" value="Unassembled WGS sequence"/>
</dbReference>
<feature type="transmembrane region" description="Helical" evidence="6">
    <location>
        <begin position="439"/>
        <end position="457"/>
    </location>
</feature>
<feature type="transmembrane region" description="Helical" evidence="6">
    <location>
        <begin position="161"/>
        <end position="181"/>
    </location>
</feature>
<comment type="similarity">
    <text evidence="2">Belongs to the major facilitator superfamily. Sugar transporter (TC 2.A.1.1) family.</text>
</comment>
<reference evidence="8" key="1">
    <citation type="journal article" date="2021" name="Nat. Commun.">
        <title>Genetic determinants of endophytism in the Arabidopsis root mycobiome.</title>
        <authorList>
            <person name="Mesny F."/>
            <person name="Miyauchi S."/>
            <person name="Thiergart T."/>
            <person name="Pickel B."/>
            <person name="Atanasova L."/>
            <person name="Karlsson M."/>
            <person name="Huettel B."/>
            <person name="Barry K.W."/>
            <person name="Haridas S."/>
            <person name="Chen C."/>
            <person name="Bauer D."/>
            <person name="Andreopoulos W."/>
            <person name="Pangilinan J."/>
            <person name="LaButti K."/>
            <person name="Riley R."/>
            <person name="Lipzen A."/>
            <person name="Clum A."/>
            <person name="Drula E."/>
            <person name="Henrissat B."/>
            <person name="Kohler A."/>
            <person name="Grigoriev I.V."/>
            <person name="Martin F.M."/>
            <person name="Hacquard S."/>
        </authorList>
    </citation>
    <scope>NUCLEOTIDE SEQUENCE</scope>
    <source>
        <strain evidence="8">MPI-CAGE-CH-0235</strain>
    </source>
</reference>
<dbReference type="EMBL" id="JAGPNK010000003">
    <property type="protein sequence ID" value="KAH7324253.1"/>
    <property type="molecule type" value="Genomic_DNA"/>
</dbReference>
<keyword evidence="4 6" id="KW-1133">Transmembrane helix</keyword>
<accession>A0A8K0T274</accession>
<dbReference type="Gene3D" id="1.20.1250.20">
    <property type="entry name" value="MFS general substrate transporter like domains"/>
    <property type="match status" value="1"/>
</dbReference>
<proteinExistence type="inferred from homology"/>
<evidence type="ECO:0000256" key="5">
    <source>
        <dbReference type="ARBA" id="ARBA00023136"/>
    </source>
</evidence>
<evidence type="ECO:0000256" key="6">
    <source>
        <dbReference type="SAM" id="Phobius"/>
    </source>
</evidence>
<dbReference type="PANTHER" id="PTHR48022">
    <property type="entry name" value="PLASTIDIC GLUCOSE TRANSPORTER 4"/>
    <property type="match status" value="1"/>
</dbReference>
<organism evidence="8 9">
    <name type="scientific">Stachybotrys elegans</name>
    <dbReference type="NCBI Taxonomy" id="80388"/>
    <lineage>
        <taxon>Eukaryota</taxon>
        <taxon>Fungi</taxon>
        <taxon>Dikarya</taxon>
        <taxon>Ascomycota</taxon>
        <taxon>Pezizomycotina</taxon>
        <taxon>Sordariomycetes</taxon>
        <taxon>Hypocreomycetidae</taxon>
        <taxon>Hypocreales</taxon>
        <taxon>Stachybotryaceae</taxon>
        <taxon>Stachybotrys</taxon>
    </lineage>
</organism>
<evidence type="ECO:0000256" key="4">
    <source>
        <dbReference type="ARBA" id="ARBA00022989"/>
    </source>
</evidence>
<evidence type="ECO:0000256" key="2">
    <source>
        <dbReference type="ARBA" id="ARBA00010992"/>
    </source>
</evidence>
<feature type="transmembrane region" description="Helical" evidence="6">
    <location>
        <begin position="101"/>
        <end position="121"/>
    </location>
</feature>